<accession>A0A3B0T6B9</accession>
<dbReference type="InterPro" id="IPR007546">
    <property type="entry name" value="DUF503"/>
</dbReference>
<dbReference type="InterPro" id="IPR036746">
    <property type="entry name" value="TT1725-like_sf"/>
</dbReference>
<evidence type="ECO:0000313" key="1">
    <source>
        <dbReference type="EMBL" id="VAW08887.1"/>
    </source>
</evidence>
<organism evidence="1">
    <name type="scientific">hydrothermal vent metagenome</name>
    <dbReference type="NCBI Taxonomy" id="652676"/>
    <lineage>
        <taxon>unclassified sequences</taxon>
        <taxon>metagenomes</taxon>
        <taxon>ecological metagenomes</taxon>
    </lineage>
</organism>
<protein>
    <submittedName>
        <fullName evidence="1">YlxP-like protein</fullName>
    </submittedName>
</protein>
<dbReference type="PANTHER" id="PTHR36441">
    <property type="entry name" value="HYPOTHETICAL CYTOSOLIC PROTEIN"/>
    <property type="match status" value="1"/>
</dbReference>
<dbReference type="Pfam" id="PF04456">
    <property type="entry name" value="DUF503"/>
    <property type="match status" value="1"/>
</dbReference>
<gene>
    <name evidence="1" type="ORF">MNBD_ACTINO02-1970</name>
</gene>
<proteinExistence type="predicted"/>
<dbReference type="AlphaFoldDB" id="A0A3B0T6B9"/>
<sequence>MRLLVAGIRADLRITGAQSLKEKRHVVKSVIAALASRDGVGVSEIDHQDLWQRSTLGVVTVASHPQRLEQLVNDVDELLHGRTDLDVLSVVVSYLDDEQ</sequence>
<dbReference type="SUPFAM" id="SSF103007">
    <property type="entry name" value="Hypothetical protein TT1725"/>
    <property type="match status" value="1"/>
</dbReference>
<dbReference type="Gene3D" id="3.30.70.1120">
    <property type="entry name" value="TT1725-like"/>
    <property type="match status" value="1"/>
</dbReference>
<reference evidence="1" key="1">
    <citation type="submission" date="2018-06" db="EMBL/GenBank/DDBJ databases">
        <authorList>
            <person name="Zhirakovskaya E."/>
        </authorList>
    </citation>
    <scope>NUCLEOTIDE SEQUENCE</scope>
</reference>
<dbReference type="PANTHER" id="PTHR36441:SF1">
    <property type="entry name" value="DUF503 DOMAIN-CONTAINING PROTEIN"/>
    <property type="match status" value="1"/>
</dbReference>
<name>A0A3B0T6B9_9ZZZZ</name>
<dbReference type="EMBL" id="UOEK01000506">
    <property type="protein sequence ID" value="VAW08887.1"/>
    <property type="molecule type" value="Genomic_DNA"/>
</dbReference>